<reference evidence="8" key="1">
    <citation type="submission" date="2023-12" db="EMBL/GenBank/DDBJ databases">
        <title>Genome assembly of Anisodus tanguticus.</title>
        <authorList>
            <person name="Wang Y.-J."/>
        </authorList>
    </citation>
    <scope>NUCLEOTIDE SEQUENCE</scope>
    <source>
        <strain evidence="8">KB-2021</strain>
        <tissue evidence="8">Leaf</tissue>
    </source>
</reference>
<comment type="caution">
    <text evidence="8">The sequence shown here is derived from an EMBL/GenBank/DDBJ whole genome shotgun (WGS) entry which is preliminary data.</text>
</comment>
<keyword evidence="2" id="KW-0488">Methylation</keyword>
<sequence length="352" mass="39049">MSLSNYTLHNLCLIPSFLSLSSLKFSSSINILLKINYFCISSFLMASSPPPQLPPLHYTTWVLKVSIHCPGCKRKVKKVLQSIEGVYTTDIDPKQQKVIVTGNVEAETLIKKLLKNGRSAELWPEPKPIVKEKKPKQNENNDDDDEQEDDEDNNNNHDKTAENSEANVKNNGPQRHGVRFGGVETITVDVREVRPDERSPENVGVVERFPAAEQNPGGGGGAKKKKKKKKKKSGNNNSANAGAGSNGAPPSSESEVRKMGPNQMMDQAKPGHSFQHNPYSNPYDQNPSTYYAPQQTYVVSYNAAHPTVSTASPYYYIPSSPYMQSDIYSKQSTPLDSFEILSDENPHACYIM</sequence>
<evidence type="ECO:0000313" key="8">
    <source>
        <dbReference type="EMBL" id="KAK4372585.1"/>
    </source>
</evidence>
<keyword evidence="4" id="KW-0449">Lipoprotein</keyword>
<evidence type="ECO:0000256" key="6">
    <source>
        <dbReference type="SAM" id="MobiDB-lite"/>
    </source>
</evidence>
<dbReference type="SUPFAM" id="SSF55008">
    <property type="entry name" value="HMA, heavy metal-associated domain"/>
    <property type="match status" value="1"/>
</dbReference>
<feature type="compositionally biased region" description="Low complexity" evidence="6">
    <location>
        <begin position="234"/>
        <end position="252"/>
    </location>
</feature>
<dbReference type="CDD" id="cd00371">
    <property type="entry name" value="HMA"/>
    <property type="match status" value="1"/>
</dbReference>
<name>A0AAE1SMD0_9SOLA</name>
<feature type="compositionally biased region" description="Basic and acidic residues" evidence="6">
    <location>
        <begin position="189"/>
        <end position="200"/>
    </location>
</feature>
<keyword evidence="9" id="KW-1185">Reference proteome</keyword>
<dbReference type="Proteomes" id="UP001291623">
    <property type="component" value="Unassembled WGS sequence"/>
</dbReference>
<protein>
    <recommendedName>
        <fullName evidence="7">HMA domain-containing protein</fullName>
    </recommendedName>
</protein>
<feature type="domain" description="HMA" evidence="7">
    <location>
        <begin position="58"/>
        <end position="125"/>
    </location>
</feature>
<comment type="subcellular location">
    <subcellularLocation>
        <location evidence="1">Membrane</location>
        <topology evidence="1">Peripheral membrane protein</topology>
    </subcellularLocation>
</comment>
<dbReference type="PANTHER" id="PTHR45868:SF80">
    <property type="entry name" value="F15K9.8-RELATED"/>
    <property type="match status" value="1"/>
</dbReference>
<feature type="compositionally biased region" description="Acidic residues" evidence="6">
    <location>
        <begin position="140"/>
        <end position="153"/>
    </location>
</feature>
<evidence type="ECO:0000256" key="3">
    <source>
        <dbReference type="ARBA" id="ARBA00022723"/>
    </source>
</evidence>
<dbReference type="GO" id="GO:0009626">
    <property type="term" value="P:plant-type hypersensitive response"/>
    <property type="evidence" value="ECO:0007669"/>
    <property type="project" value="UniProtKB-KW"/>
</dbReference>
<comment type="similarity">
    <text evidence="5">Belongs to the HIPP family.</text>
</comment>
<dbReference type="EMBL" id="JAVYJV010000004">
    <property type="protein sequence ID" value="KAK4372585.1"/>
    <property type="molecule type" value="Genomic_DNA"/>
</dbReference>
<organism evidence="8 9">
    <name type="scientific">Anisodus tanguticus</name>
    <dbReference type="NCBI Taxonomy" id="243964"/>
    <lineage>
        <taxon>Eukaryota</taxon>
        <taxon>Viridiplantae</taxon>
        <taxon>Streptophyta</taxon>
        <taxon>Embryophyta</taxon>
        <taxon>Tracheophyta</taxon>
        <taxon>Spermatophyta</taxon>
        <taxon>Magnoliopsida</taxon>
        <taxon>eudicotyledons</taxon>
        <taxon>Gunneridae</taxon>
        <taxon>Pentapetalae</taxon>
        <taxon>asterids</taxon>
        <taxon>lamiids</taxon>
        <taxon>Solanales</taxon>
        <taxon>Solanaceae</taxon>
        <taxon>Solanoideae</taxon>
        <taxon>Hyoscyameae</taxon>
        <taxon>Anisodus</taxon>
    </lineage>
</organism>
<evidence type="ECO:0000313" key="9">
    <source>
        <dbReference type="Proteomes" id="UP001291623"/>
    </source>
</evidence>
<evidence type="ECO:0000259" key="7">
    <source>
        <dbReference type="PROSITE" id="PS50846"/>
    </source>
</evidence>
<dbReference type="InterPro" id="IPR006121">
    <property type="entry name" value="HMA_dom"/>
</dbReference>
<evidence type="ECO:0000256" key="2">
    <source>
        <dbReference type="ARBA" id="ARBA00022481"/>
    </source>
</evidence>
<keyword evidence="3" id="KW-0479">Metal-binding</keyword>
<dbReference type="PANTHER" id="PTHR45868">
    <property type="entry name" value="HEAVY METAL-ASSOCIATED ISOPRENYLATED PLANT PROTEIN 33-RELATED"/>
    <property type="match status" value="1"/>
</dbReference>
<feature type="compositionally biased region" description="Basic residues" evidence="6">
    <location>
        <begin position="222"/>
        <end position="233"/>
    </location>
</feature>
<accession>A0AAE1SMD0</accession>
<gene>
    <name evidence="8" type="ORF">RND71_007969</name>
</gene>
<dbReference type="Pfam" id="PF00403">
    <property type="entry name" value="HMA"/>
    <property type="match status" value="1"/>
</dbReference>
<feature type="compositionally biased region" description="Polar residues" evidence="6">
    <location>
        <begin position="163"/>
        <end position="173"/>
    </location>
</feature>
<feature type="compositionally biased region" description="Basic and acidic residues" evidence="6">
    <location>
        <begin position="128"/>
        <end position="139"/>
    </location>
</feature>
<dbReference type="PROSITE" id="PS50846">
    <property type="entry name" value="HMA_2"/>
    <property type="match status" value="1"/>
</dbReference>
<dbReference type="InterPro" id="IPR036163">
    <property type="entry name" value="HMA_dom_sf"/>
</dbReference>
<evidence type="ECO:0000256" key="4">
    <source>
        <dbReference type="ARBA" id="ARBA00023289"/>
    </source>
</evidence>
<dbReference type="GO" id="GO:0046872">
    <property type="term" value="F:metal ion binding"/>
    <property type="evidence" value="ECO:0007669"/>
    <property type="project" value="UniProtKB-KW"/>
</dbReference>
<evidence type="ECO:0000256" key="1">
    <source>
        <dbReference type="ARBA" id="ARBA00004170"/>
    </source>
</evidence>
<dbReference type="AlphaFoldDB" id="A0AAE1SMD0"/>
<evidence type="ECO:0000256" key="5">
    <source>
        <dbReference type="ARBA" id="ARBA00024045"/>
    </source>
</evidence>
<feature type="region of interest" description="Disordered" evidence="6">
    <location>
        <begin position="121"/>
        <end position="285"/>
    </location>
</feature>
<dbReference type="Gene3D" id="3.30.70.100">
    <property type="match status" value="1"/>
</dbReference>
<keyword evidence="4" id="KW-0636">Prenylation</keyword>
<dbReference type="GO" id="GO:0016020">
    <property type="term" value="C:membrane"/>
    <property type="evidence" value="ECO:0007669"/>
    <property type="project" value="UniProtKB-SubCell"/>
</dbReference>
<feature type="compositionally biased region" description="Polar residues" evidence="6">
    <location>
        <begin position="274"/>
        <end position="285"/>
    </location>
</feature>
<proteinExistence type="inferred from homology"/>